<dbReference type="OMA" id="NNMNNGC"/>
<feature type="domain" description="Methylcytosine dioxygenase TET1-3 oxygenase" evidence="12">
    <location>
        <begin position="158"/>
        <end position="323"/>
    </location>
</feature>
<dbReference type="Pfam" id="PF12851">
    <property type="entry name" value="Tet_JBP"/>
    <property type="match status" value="1"/>
</dbReference>
<evidence type="ECO:0000256" key="6">
    <source>
        <dbReference type="ARBA" id="ARBA00022964"/>
    </source>
</evidence>
<comment type="similarity">
    <text evidence="2 11">Belongs to the TET family.</text>
</comment>
<dbReference type="EC" id="1.14.11.80" evidence="11"/>
<dbReference type="Proteomes" id="UP000015101">
    <property type="component" value="Unassembled WGS sequence"/>
</dbReference>
<comment type="subcellular location">
    <subcellularLocation>
        <location evidence="1">Chromosome</location>
    </subcellularLocation>
</comment>
<keyword evidence="4 11" id="KW-0479">Metal-binding</keyword>
<dbReference type="GeneID" id="20213981"/>
<evidence type="ECO:0000256" key="7">
    <source>
        <dbReference type="ARBA" id="ARBA00023002"/>
    </source>
</evidence>
<dbReference type="EMBL" id="KB097143">
    <property type="protein sequence ID" value="ESN99247.1"/>
    <property type="molecule type" value="Genomic_DNA"/>
</dbReference>
<comment type="catalytic activity">
    <reaction evidence="10 11">
        <text>a 5-hydroxymethyl-2'-deoxycytidine in DNA + 2-oxoglutarate + O2 = a 5-formyl-2'-deoxycytidine in DNA + succinate + CO2 + H2O</text>
        <dbReference type="Rhea" id="RHEA:53828"/>
        <dbReference type="Rhea" id="RHEA-COMP:13315"/>
        <dbReference type="Rhea" id="RHEA-COMP:13656"/>
        <dbReference type="ChEBI" id="CHEBI:15377"/>
        <dbReference type="ChEBI" id="CHEBI:15379"/>
        <dbReference type="ChEBI" id="CHEBI:16526"/>
        <dbReference type="ChEBI" id="CHEBI:16810"/>
        <dbReference type="ChEBI" id="CHEBI:30031"/>
        <dbReference type="ChEBI" id="CHEBI:136731"/>
        <dbReference type="ChEBI" id="CHEBI:137731"/>
        <dbReference type="EC" id="1.14.11.80"/>
    </reaction>
</comment>
<sequence>MKFVGAYDEALDGPFYTHLGTAPSIAHIRRIMIDRLMIKDNELRIEKVIYTGKEGKSLQGCPVAKWILRRSGPEEKALVIVRSIKHHYCKNSVIIIGICLWDGLPEEHATQLYDYLRMTLPKCAEATERRCATNEKRTCACQGWNEETGGASFSFGCSWSMYYNGCKFARSASPRKFHLKNNNIEEELVLEHHLQTLATVVAPIYKKVAPLSFENQACRSYHYYNFTDEASGCRLGYKPGRPWSGVTAVVDFCTHSHKDFNNMNNGCTTVLTLTKHRGSGKPCDEQLHVLPLCVLDETDEHGSRDGVVKRMKSGSIECLTSYP</sequence>
<dbReference type="PANTHER" id="PTHR23358">
    <property type="entry name" value="METHYLCYTOSINE DIOXYGENASE TET"/>
    <property type="match status" value="1"/>
</dbReference>
<evidence type="ECO:0000256" key="8">
    <source>
        <dbReference type="ARBA" id="ARBA00023004"/>
    </source>
</evidence>
<dbReference type="RefSeq" id="XP_009022495.1">
    <property type="nucleotide sequence ID" value="XM_009024247.1"/>
</dbReference>
<dbReference type="GO" id="GO:0005694">
    <property type="term" value="C:chromosome"/>
    <property type="evidence" value="ECO:0007669"/>
    <property type="project" value="UniProtKB-SubCell"/>
</dbReference>
<dbReference type="OrthoDB" id="8854879at2759"/>
<organism evidence="14 15">
    <name type="scientific">Helobdella robusta</name>
    <name type="common">Californian leech</name>
    <dbReference type="NCBI Taxonomy" id="6412"/>
    <lineage>
        <taxon>Eukaryota</taxon>
        <taxon>Metazoa</taxon>
        <taxon>Spiralia</taxon>
        <taxon>Lophotrochozoa</taxon>
        <taxon>Annelida</taxon>
        <taxon>Clitellata</taxon>
        <taxon>Hirudinea</taxon>
        <taxon>Rhynchobdellida</taxon>
        <taxon>Glossiphoniidae</taxon>
        <taxon>Helobdella</taxon>
    </lineage>
</organism>
<keyword evidence="5 11" id="KW-0862">Zinc</keyword>
<comment type="catalytic activity">
    <reaction evidence="11">
        <text>a 5-methyl-2'-deoxycytidine in DNA + 2-oxoglutarate + O2 = a 5-hydroxymethyl-2'-deoxycytidine in DNA + succinate + CO2</text>
        <dbReference type="Rhea" id="RHEA:52636"/>
        <dbReference type="Rhea" id="RHEA-COMP:11370"/>
        <dbReference type="Rhea" id="RHEA-COMP:13315"/>
        <dbReference type="ChEBI" id="CHEBI:15379"/>
        <dbReference type="ChEBI" id="CHEBI:16526"/>
        <dbReference type="ChEBI" id="CHEBI:16810"/>
        <dbReference type="ChEBI" id="CHEBI:30031"/>
        <dbReference type="ChEBI" id="CHEBI:85454"/>
        <dbReference type="ChEBI" id="CHEBI:136731"/>
        <dbReference type="EC" id="1.14.11.80"/>
    </reaction>
</comment>
<gene>
    <name evidence="14" type="primary">20213981</name>
    <name evidence="13" type="ORF">HELRODRAFT_66924</name>
</gene>
<dbReference type="STRING" id="6412.T1FYT3"/>
<comment type="cofactor">
    <cofactor evidence="11">
        <name>Zn(2+)</name>
        <dbReference type="ChEBI" id="CHEBI:29105"/>
    </cofactor>
    <text evidence="11">The zinc ions have a structural role.</text>
</comment>
<comment type="function">
    <text evidence="11">Dioxygenase that catalyzes the conversion of the modified genomic base 5-methylcytosine (5mC) into 5-hydroxymethylcytosine (5hmC) and plays a key role in epigenetic chromatin reprogramming during embryonic development.</text>
</comment>
<dbReference type="KEGG" id="hro:HELRODRAFT_66924"/>
<dbReference type="InterPro" id="IPR024779">
    <property type="entry name" value="2OGFeDO_JBP1/TET_oxygenase_dom"/>
</dbReference>
<evidence type="ECO:0000313" key="15">
    <source>
        <dbReference type="Proteomes" id="UP000015101"/>
    </source>
</evidence>
<evidence type="ECO:0000256" key="3">
    <source>
        <dbReference type="ARBA" id="ARBA00022454"/>
    </source>
</evidence>
<dbReference type="GO" id="GO:0070579">
    <property type="term" value="F:DNA 5-methylcytosine dioxygenase activity"/>
    <property type="evidence" value="ECO:0007669"/>
    <property type="project" value="UniProtKB-UniRule"/>
</dbReference>
<dbReference type="EnsemblMetazoa" id="HelroT66924">
    <property type="protein sequence ID" value="HelroP66924"/>
    <property type="gene ID" value="HelroG66924"/>
</dbReference>
<evidence type="ECO:0000256" key="5">
    <source>
        <dbReference type="ARBA" id="ARBA00022833"/>
    </source>
</evidence>
<dbReference type="GO" id="GO:0005634">
    <property type="term" value="C:nucleus"/>
    <property type="evidence" value="ECO:0007669"/>
    <property type="project" value="UniProtKB-UniRule"/>
</dbReference>
<dbReference type="GO" id="GO:0141166">
    <property type="term" value="P:chromosomal 5-methylcytosine DNA demethylation pathway"/>
    <property type="evidence" value="ECO:0007669"/>
    <property type="project" value="UniProtKB-UniRule"/>
</dbReference>
<dbReference type="CTD" id="20213981"/>
<evidence type="ECO:0000259" key="12">
    <source>
        <dbReference type="SMART" id="SM01333"/>
    </source>
</evidence>
<dbReference type="GO" id="GO:0040029">
    <property type="term" value="P:epigenetic regulation of gene expression"/>
    <property type="evidence" value="ECO:0007669"/>
    <property type="project" value="InterPro"/>
</dbReference>
<keyword evidence="7 11" id="KW-0560">Oxidoreductase</keyword>
<name>T1FYT3_HELRO</name>
<proteinExistence type="inferred from homology"/>
<dbReference type="SMART" id="SM01333">
    <property type="entry name" value="Tet_JBP"/>
    <property type="match status" value="1"/>
</dbReference>
<keyword evidence="3" id="KW-0158">Chromosome</keyword>
<dbReference type="AlphaFoldDB" id="T1FYT3"/>
<dbReference type="EMBL" id="AMQM01001168">
    <property type="status" value="NOT_ANNOTATED_CDS"/>
    <property type="molecule type" value="Genomic_DNA"/>
</dbReference>
<dbReference type="InParanoid" id="T1FYT3"/>
<dbReference type="eggNOG" id="ENOG502QURD">
    <property type="taxonomic scope" value="Eukaryota"/>
</dbReference>
<dbReference type="PANTHER" id="PTHR23358:SF6">
    <property type="entry name" value="METHYLCYTOSINE DIOXYGENASE TET"/>
    <property type="match status" value="1"/>
</dbReference>
<evidence type="ECO:0000256" key="1">
    <source>
        <dbReference type="ARBA" id="ARBA00004286"/>
    </source>
</evidence>
<comment type="cofactor">
    <cofactor evidence="11">
        <name>Fe(2+)</name>
        <dbReference type="ChEBI" id="CHEBI:29033"/>
    </cofactor>
    <text evidence="11">Binds 1 Fe(2+) ion per subunit.</text>
</comment>
<keyword evidence="8 11" id="KW-0408">Iron</keyword>
<reference evidence="15" key="1">
    <citation type="submission" date="2012-12" db="EMBL/GenBank/DDBJ databases">
        <authorList>
            <person name="Hellsten U."/>
            <person name="Grimwood J."/>
            <person name="Chapman J.A."/>
            <person name="Shapiro H."/>
            <person name="Aerts A."/>
            <person name="Otillar R.P."/>
            <person name="Terry A.Y."/>
            <person name="Boore J.L."/>
            <person name="Simakov O."/>
            <person name="Marletaz F."/>
            <person name="Cho S.-J."/>
            <person name="Edsinger-Gonzales E."/>
            <person name="Havlak P."/>
            <person name="Kuo D.-H."/>
            <person name="Larsson T."/>
            <person name="Lv J."/>
            <person name="Arendt D."/>
            <person name="Savage R."/>
            <person name="Osoegawa K."/>
            <person name="de Jong P."/>
            <person name="Lindberg D.R."/>
            <person name="Seaver E.C."/>
            <person name="Weisblat D.A."/>
            <person name="Putnam N.H."/>
            <person name="Grigoriev I.V."/>
            <person name="Rokhsar D.S."/>
        </authorList>
    </citation>
    <scope>NUCLEOTIDE SEQUENCE</scope>
</reference>
<reference evidence="14" key="3">
    <citation type="submission" date="2015-06" db="UniProtKB">
        <authorList>
            <consortium name="EnsemblMetazoa"/>
        </authorList>
    </citation>
    <scope>IDENTIFICATION</scope>
</reference>
<protein>
    <recommendedName>
        <fullName evidence="11">Methylcytosine dioxygenase TET</fullName>
        <ecNumber evidence="11">1.14.11.80</ecNumber>
    </recommendedName>
</protein>
<evidence type="ECO:0000313" key="13">
    <source>
        <dbReference type="EMBL" id="ESN99247.1"/>
    </source>
</evidence>
<evidence type="ECO:0000256" key="4">
    <source>
        <dbReference type="ARBA" id="ARBA00022723"/>
    </source>
</evidence>
<accession>T1FYT3</accession>
<keyword evidence="6 11" id="KW-0223">Dioxygenase</keyword>
<dbReference type="GO" id="GO:0008270">
    <property type="term" value="F:zinc ion binding"/>
    <property type="evidence" value="ECO:0007669"/>
    <property type="project" value="UniProtKB-UniRule"/>
</dbReference>
<evidence type="ECO:0000256" key="2">
    <source>
        <dbReference type="ARBA" id="ARBA00007502"/>
    </source>
</evidence>
<dbReference type="InterPro" id="IPR046942">
    <property type="entry name" value="TET_oxygenase"/>
</dbReference>
<evidence type="ECO:0000256" key="9">
    <source>
        <dbReference type="ARBA" id="ARBA00047840"/>
    </source>
</evidence>
<dbReference type="HOGENOM" id="CLU_890077_0_0_1"/>
<evidence type="ECO:0000256" key="10">
    <source>
        <dbReference type="ARBA" id="ARBA00049431"/>
    </source>
</evidence>
<keyword evidence="15" id="KW-1185">Reference proteome</keyword>
<comment type="catalytic activity">
    <reaction evidence="9 11">
        <text>a 5-formyl-2'-deoxycytidine in DNA + 2-oxoglutarate + O2 = a 5-carboxyl-2'-deoxycytidine in DNA + succinate + CO2 + H(+)</text>
        <dbReference type="Rhea" id="RHEA:53832"/>
        <dbReference type="Rhea" id="RHEA-COMP:13656"/>
        <dbReference type="Rhea" id="RHEA-COMP:13657"/>
        <dbReference type="ChEBI" id="CHEBI:15378"/>
        <dbReference type="ChEBI" id="CHEBI:15379"/>
        <dbReference type="ChEBI" id="CHEBI:16526"/>
        <dbReference type="ChEBI" id="CHEBI:16810"/>
        <dbReference type="ChEBI" id="CHEBI:30031"/>
        <dbReference type="ChEBI" id="CHEBI:137731"/>
        <dbReference type="ChEBI" id="CHEBI:137732"/>
        <dbReference type="EC" id="1.14.11.80"/>
    </reaction>
</comment>
<dbReference type="InterPro" id="IPR040175">
    <property type="entry name" value="TET1/2/3"/>
</dbReference>
<evidence type="ECO:0000256" key="11">
    <source>
        <dbReference type="RuleBase" id="RU367064"/>
    </source>
</evidence>
<reference evidence="13 15" key="2">
    <citation type="journal article" date="2013" name="Nature">
        <title>Insights into bilaterian evolution from three spiralian genomes.</title>
        <authorList>
            <person name="Simakov O."/>
            <person name="Marletaz F."/>
            <person name="Cho S.J."/>
            <person name="Edsinger-Gonzales E."/>
            <person name="Havlak P."/>
            <person name="Hellsten U."/>
            <person name="Kuo D.H."/>
            <person name="Larsson T."/>
            <person name="Lv J."/>
            <person name="Arendt D."/>
            <person name="Savage R."/>
            <person name="Osoegawa K."/>
            <person name="de Jong P."/>
            <person name="Grimwood J."/>
            <person name="Chapman J.A."/>
            <person name="Shapiro H."/>
            <person name="Aerts A."/>
            <person name="Otillar R.P."/>
            <person name="Terry A.Y."/>
            <person name="Boore J.L."/>
            <person name="Grigoriev I.V."/>
            <person name="Lindberg D.R."/>
            <person name="Seaver E.C."/>
            <person name="Weisblat D.A."/>
            <person name="Putnam N.H."/>
            <person name="Rokhsar D.S."/>
        </authorList>
    </citation>
    <scope>NUCLEOTIDE SEQUENCE</scope>
</reference>
<evidence type="ECO:0000313" key="14">
    <source>
        <dbReference type="EnsemblMetazoa" id="HelroP66924"/>
    </source>
</evidence>